<keyword evidence="1" id="KW-0812">Transmembrane</keyword>
<keyword evidence="3" id="KW-0808">Transferase</keyword>
<dbReference type="InterPro" id="IPR036890">
    <property type="entry name" value="HATPase_C_sf"/>
</dbReference>
<evidence type="ECO:0000259" key="2">
    <source>
        <dbReference type="Pfam" id="PF14501"/>
    </source>
</evidence>
<dbReference type="EMBL" id="AP028127">
    <property type="protein sequence ID" value="BEH91691.1"/>
    <property type="molecule type" value="Genomic_DNA"/>
</dbReference>
<feature type="transmembrane region" description="Helical" evidence="1">
    <location>
        <begin position="191"/>
        <end position="212"/>
    </location>
</feature>
<feature type="transmembrane region" description="Helical" evidence="1">
    <location>
        <begin position="64"/>
        <end position="79"/>
    </location>
</feature>
<dbReference type="SUPFAM" id="SSF55874">
    <property type="entry name" value="ATPase domain of HSP90 chaperone/DNA topoisomerase II/histidine kinase"/>
    <property type="match status" value="1"/>
</dbReference>
<dbReference type="PANTHER" id="PTHR40448">
    <property type="entry name" value="TWO-COMPONENT SENSOR HISTIDINE KINASE"/>
    <property type="match status" value="1"/>
</dbReference>
<keyword evidence="4" id="KW-1185">Reference proteome</keyword>
<dbReference type="Gene3D" id="3.30.565.10">
    <property type="entry name" value="Histidine kinase-like ATPase, C-terminal domain"/>
    <property type="match status" value="1"/>
</dbReference>
<feature type="domain" description="Sensor histidine kinase NatK-like C-terminal" evidence="2">
    <location>
        <begin position="330"/>
        <end position="431"/>
    </location>
</feature>
<reference evidence="3" key="1">
    <citation type="journal article" date="2024" name="Int. J. Syst. Evol. Microbiol.">
        <title>Turicibacter faecis sp. nov., isolated from faeces of heart failure mouse model.</title>
        <authorList>
            <person name="Imamura Y."/>
            <person name="Motooka D."/>
            <person name="Nakajima Y."/>
            <person name="Ito S."/>
            <person name="Kitakaze M."/>
            <person name="Iida T."/>
            <person name="Nakamura S."/>
        </authorList>
    </citation>
    <scope>NUCLEOTIDE SEQUENCE</scope>
    <source>
        <strain evidence="3">TC023</strain>
    </source>
</reference>
<feature type="transmembrane region" description="Helical" evidence="1">
    <location>
        <begin position="160"/>
        <end position="179"/>
    </location>
</feature>
<evidence type="ECO:0000256" key="1">
    <source>
        <dbReference type="SAM" id="Phobius"/>
    </source>
</evidence>
<feature type="transmembrane region" description="Helical" evidence="1">
    <location>
        <begin position="12"/>
        <end position="30"/>
    </location>
</feature>
<accession>A0ABN6ZK24</accession>
<keyword evidence="1" id="KW-0472">Membrane</keyword>
<keyword evidence="3" id="KW-0418">Kinase</keyword>
<dbReference type="InterPro" id="IPR032834">
    <property type="entry name" value="NatK-like_C"/>
</dbReference>
<feature type="transmembrane region" description="Helical" evidence="1">
    <location>
        <begin position="42"/>
        <end position="58"/>
    </location>
</feature>
<dbReference type="Pfam" id="PF14501">
    <property type="entry name" value="HATPase_c_5"/>
    <property type="match status" value="1"/>
</dbReference>
<dbReference type="CDD" id="cd16935">
    <property type="entry name" value="HATPase_AgrC-ComD-like"/>
    <property type="match status" value="1"/>
</dbReference>
<gene>
    <name evidence="3" type="ORF">T23_17930</name>
</gene>
<feature type="transmembrane region" description="Helical" evidence="1">
    <location>
        <begin position="126"/>
        <end position="148"/>
    </location>
</feature>
<dbReference type="GO" id="GO:0016301">
    <property type="term" value="F:kinase activity"/>
    <property type="evidence" value="ECO:0007669"/>
    <property type="project" value="UniProtKB-KW"/>
</dbReference>
<protein>
    <submittedName>
        <fullName evidence="3">Sensor histidine kinase</fullName>
    </submittedName>
</protein>
<evidence type="ECO:0000313" key="3">
    <source>
        <dbReference type="EMBL" id="BEH91691.1"/>
    </source>
</evidence>
<proteinExistence type="predicted"/>
<feature type="transmembrane region" description="Helical" evidence="1">
    <location>
        <begin position="91"/>
        <end position="114"/>
    </location>
</feature>
<dbReference type="Proteomes" id="UP001432099">
    <property type="component" value="Chromosome"/>
</dbReference>
<sequence>MSQETLWRIIDYVTIGMDWGFFLIAANFLGHATVPFKRNIKLFMLVFLVMGLIDIVSIDPNTRVVGMIVASIFVFKGVYKGSLKNSFIVAVLFYLALMAYELISVIVLVVFYHLEDMTLVIGTPVFRGQAMIVSKSLMILSLIVLHKGKPSFNFKLKESFLIGIPVTATLVSLFAIYGYNFTRPADERYSLMGLMLITVLMLFSIGSLFFIINMIIRNEKQRSEVELINKLMQTSYQQYDRMEEAHQRLRHVYHDLHNHLLCLKHLPTIEEMQAYISELEGQVKEFETFRYTGNKALDIILSEKLHLCRAYGIEFDDQINISQLDFMSDVEICALFANSLDNAIEACQRMGDREEKYIDMMCKVMNGFMVFKLVNSKVNEIKMVGNRLQTTKTDREEHGIGLSSIQYIVDKYGGEMVINHSENEFHLSILIAIPE</sequence>
<dbReference type="PANTHER" id="PTHR40448:SF1">
    <property type="entry name" value="TWO-COMPONENT SENSOR HISTIDINE KINASE"/>
    <property type="match status" value="1"/>
</dbReference>
<dbReference type="RefSeq" id="WP_338617526.1">
    <property type="nucleotide sequence ID" value="NZ_AP028127.1"/>
</dbReference>
<organism evidence="3 4">
    <name type="scientific">Turicibacter faecis</name>
    <dbReference type="NCBI Taxonomy" id="2963365"/>
    <lineage>
        <taxon>Bacteria</taxon>
        <taxon>Bacillati</taxon>
        <taxon>Bacillota</taxon>
        <taxon>Erysipelotrichia</taxon>
        <taxon>Erysipelotrichales</taxon>
        <taxon>Turicibacteraceae</taxon>
        <taxon>Turicibacter</taxon>
    </lineage>
</organism>
<keyword evidence="1" id="KW-1133">Transmembrane helix</keyword>
<evidence type="ECO:0000313" key="4">
    <source>
        <dbReference type="Proteomes" id="UP001432099"/>
    </source>
</evidence>
<name>A0ABN6ZK24_9FIRM</name>